<evidence type="ECO:0000256" key="4">
    <source>
        <dbReference type="ARBA" id="ARBA00022630"/>
    </source>
</evidence>
<evidence type="ECO:0000259" key="11">
    <source>
        <dbReference type="Pfam" id="PF07992"/>
    </source>
</evidence>
<dbReference type="GO" id="GO:0016491">
    <property type="term" value="F:oxidoreductase activity"/>
    <property type="evidence" value="ECO:0007669"/>
    <property type="project" value="UniProtKB-KW"/>
</dbReference>
<comment type="similarity">
    <text evidence="3">In the N-terminal section; belongs to the NADH:flavin oxidoreductase/NADH oxidase family.</text>
</comment>
<keyword evidence="6" id="KW-0479">Metal-binding</keyword>
<evidence type="ECO:0000256" key="3">
    <source>
        <dbReference type="ARBA" id="ARBA00011048"/>
    </source>
</evidence>
<evidence type="ECO:0000256" key="2">
    <source>
        <dbReference type="ARBA" id="ARBA00001966"/>
    </source>
</evidence>
<feature type="domain" description="NADH:flavin oxidoreductase/NADH oxidase N-terminal" evidence="10">
    <location>
        <begin position="192"/>
        <end position="317"/>
    </location>
</feature>
<evidence type="ECO:0000313" key="13">
    <source>
        <dbReference type="Proteomes" id="UP000308978"/>
    </source>
</evidence>
<evidence type="ECO:0000313" key="12">
    <source>
        <dbReference type="EMBL" id="THG37033.1"/>
    </source>
</evidence>
<keyword evidence="4" id="KW-0285">Flavoprotein</keyword>
<evidence type="ECO:0000256" key="7">
    <source>
        <dbReference type="ARBA" id="ARBA00023002"/>
    </source>
</evidence>
<keyword evidence="7" id="KW-0560">Oxidoreductase</keyword>
<reference evidence="12 13" key="1">
    <citation type="submission" date="2019-04" db="EMBL/GenBank/DDBJ databases">
        <title>Microbes associate with the intestines of laboratory mice.</title>
        <authorList>
            <person name="Navarre W."/>
            <person name="Wong E."/>
            <person name="Huang K.C."/>
            <person name="Tropini C."/>
            <person name="Ng K."/>
            <person name="Yu B."/>
        </authorList>
    </citation>
    <scope>NUCLEOTIDE SEQUENCE [LARGE SCALE GENOMIC DNA]</scope>
    <source>
        <strain evidence="12 13">NM80_B27</strain>
    </source>
</reference>
<dbReference type="InterPro" id="IPR023753">
    <property type="entry name" value="FAD/NAD-binding_dom"/>
</dbReference>
<dbReference type="Gene3D" id="3.40.50.720">
    <property type="entry name" value="NAD(P)-binding Rossmann-like Domain"/>
    <property type="match status" value="1"/>
</dbReference>
<organism evidence="12 13">
    <name type="scientific">Adlercreutzia caecimuris</name>
    <dbReference type="NCBI Taxonomy" id="671266"/>
    <lineage>
        <taxon>Bacteria</taxon>
        <taxon>Bacillati</taxon>
        <taxon>Actinomycetota</taxon>
        <taxon>Coriobacteriia</taxon>
        <taxon>Eggerthellales</taxon>
        <taxon>Eggerthellaceae</taxon>
        <taxon>Adlercreutzia</taxon>
    </lineage>
</organism>
<dbReference type="InterPro" id="IPR051793">
    <property type="entry name" value="NADH:flavin_oxidoreductase"/>
</dbReference>
<keyword evidence="8" id="KW-0408">Iron</keyword>
<dbReference type="InterPro" id="IPR001155">
    <property type="entry name" value="OxRdtase_FMN_N"/>
</dbReference>
<dbReference type="GO" id="GO:0046872">
    <property type="term" value="F:metal ion binding"/>
    <property type="evidence" value="ECO:0007669"/>
    <property type="project" value="UniProtKB-KW"/>
</dbReference>
<evidence type="ECO:0000256" key="5">
    <source>
        <dbReference type="ARBA" id="ARBA00022643"/>
    </source>
</evidence>
<accession>A0A4S4G1H1</accession>
<protein>
    <submittedName>
        <fullName evidence="12">FAD-binding protein</fullName>
    </submittedName>
</protein>
<dbReference type="PANTHER" id="PTHR42917">
    <property type="entry name" value="2,4-DIENOYL-COA REDUCTASE"/>
    <property type="match status" value="1"/>
</dbReference>
<dbReference type="AlphaFoldDB" id="A0A4S4G1H1"/>
<dbReference type="RefSeq" id="WP_136434642.1">
    <property type="nucleotide sequence ID" value="NZ_SSTJ01000008.1"/>
</dbReference>
<dbReference type="PRINTS" id="PR00419">
    <property type="entry name" value="ADXRDTASE"/>
</dbReference>
<dbReference type="Gene3D" id="3.20.20.70">
    <property type="entry name" value="Aldolase class I"/>
    <property type="match status" value="1"/>
</dbReference>
<evidence type="ECO:0000256" key="8">
    <source>
        <dbReference type="ARBA" id="ARBA00023004"/>
    </source>
</evidence>
<dbReference type="PANTHER" id="PTHR42917:SF2">
    <property type="entry name" value="2,4-DIENOYL-COA REDUCTASE [(2E)-ENOYL-COA-PRODUCING]"/>
    <property type="match status" value="1"/>
</dbReference>
<keyword evidence="5" id="KW-0288">FMN</keyword>
<dbReference type="SUPFAM" id="SSF51905">
    <property type="entry name" value="FAD/NAD(P)-binding domain"/>
    <property type="match status" value="1"/>
</dbReference>
<dbReference type="Pfam" id="PF00724">
    <property type="entry name" value="Oxidored_FMN"/>
    <property type="match status" value="2"/>
</dbReference>
<dbReference type="GO" id="GO:0051536">
    <property type="term" value="F:iron-sulfur cluster binding"/>
    <property type="evidence" value="ECO:0007669"/>
    <property type="project" value="UniProtKB-KW"/>
</dbReference>
<sequence length="736" mass="78357">MAPVSRRQFIGGSFFGVAGLATAGLLSSCAPSAKEASRADGAPEQTLTANTGAEENPAWVDLNPQETYDENNGDVSALFTEIQVGTMTLRNRICKASAGSDTGSSRSPQLTQNTIDYYGRIADGGAALVILEEGTVGGLGMNPFRPMACNTLEEGIAEARRIVDRVHEGGAYIGSQIGIGSPIDPGDVNAYSREEIKRMVTGIGDSAVAMVKAGFDCVEIKGATTDGLNQFLTRRINRREDEYGAATEENRVRFFREIVEEIRSRCGSDLNILVLINALEENDSVLGLNDGYITIDEAKFLAQTLENAGADMVQVRIGTLEQEANCWASDTMHCVTGAHGTSGNGGQFDLGVHFGGLMDGAHDGVGAFIPLASEVKSAISIPVGCASYMDPRIAPDLINNAVAAGNVDLVFMNRPLTVDPQLPNKLMEGRFDEIAPCTRCFHCHGKPYGEAEMCRVNPTTQFAYTDEFPEGYDLEPAQNPLSVMVVGGGPAGMEAASVAAERGHHVSLYEKGGSLGGLLAFADAVKGPHEHLAVLKKYLADRLDALGVEVNTNADVTAELVKEIAPDAVIVATGGMRETRFDGTTSMDDYASAEIGDRVIILGANLQATDVAQQLLAQGKHVTLINEKSDADVSAGQSYWVRKYVKAHLASHGITTFNNATIENATSSKVVFTTAAGYKKSLEADTVIECFDMAPNNSLAKELEDAGISVYRAACDNPSNIQNAIHEGYRVSRYLN</sequence>
<feature type="domain" description="FAD/NAD(P)-binding" evidence="11">
    <location>
        <begin position="482"/>
        <end position="710"/>
    </location>
</feature>
<comment type="caution">
    <text evidence="12">The sequence shown here is derived from an EMBL/GenBank/DDBJ whole genome shotgun (WGS) entry which is preliminary data.</text>
</comment>
<evidence type="ECO:0000256" key="9">
    <source>
        <dbReference type="ARBA" id="ARBA00023014"/>
    </source>
</evidence>
<dbReference type="Proteomes" id="UP000308978">
    <property type="component" value="Unassembled WGS sequence"/>
</dbReference>
<evidence type="ECO:0000256" key="1">
    <source>
        <dbReference type="ARBA" id="ARBA00001917"/>
    </source>
</evidence>
<proteinExistence type="inferred from homology"/>
<feature type="domain" description="NADH:flavin oxidoreductase/NADH oxidase N-terminal" evidence="10">
    <location>
        <begin position="78"/>
        <end position="177"/>
    </location>
</feature>
<keyword evidence="9" id="KW-0411">Iron-sulfur</keyword>
<dbReference type="Pfam" id="PF07992">
    <property type="entry name" value="Pyr_redox_2"/>
    <property type="match status" value="1"/>
</dbReference>
<dbReference type="InterPro" id="IPR006311">
    <property type="entry name" value="TAT_signal"/>
</dbReference>
<name>A0A4S4G1H1_9ACTN</name>
<evidence type="ECO:0000259" key="10">
    <source>
        <dbReference type="Pfam" id="PF00724"/>
    </source>
</evidence>
<dbReference type="PROSITE" id="PS51257">
    <property type="entry name" value="PROKAR_LIPOPROTEIN"/>
    <property type="match status" value="1"/>
</dbReference>
<comment type="cofactor">
    <cofactor evidence="1">
        <name>FMN</name>
        <dbReference type="ChEBI" id="CHEBI:58210"/>
    </cofactor>
</comment>
<evidence type="ECO:0000256" key="6">
    <source>
        <dbReference type="ARBA" id="ARBA00022723"/>
    </source>
</evidence>
<dbReference type="PROSITE" id="PS51318">
    <property type="entry name" value="TAT"/>
    <property type="match status" value="1"/>
</dbReference>
<dbReference type="SUPFAM" id="SSF51395">
    <property type="entry name" value="FMN-linked oxidoreductases"/>
    <property type="match status" value="1"/>
</dbReference>
<dbReference type="InterPro" id="IPR013785">
    <property type="entry name" value="Aldolase_TIM"/>
</dbReference>
<dbReference type="InterPro" id="IPR036188">
    <property type="entry name" value="FAD/NAD-bd_sf"/>
</dbReference>
<dbReference type="Gene3D" id="3.50.50.60">
    <property type="entry name" value="FAD/NAD(P)-binding domain"/>
    <property type="match status" value="1"/>
</dbReference>
<comment type="cofactor">
    <cofactor evidence="2">
        <name>[4Fe-4S] cluster</name>
        <dbReference type="ChEBI" id="CHEBI:49883"/>
    </cofactor>
</comment>
<dbReference type="EMBL" id="SSTJ01000008">
    <property type="protein sequence ID" value="THG37033.1"/>
    <property type="molecule type" value="Genomic_DNA"/>
</dbReference>
<dbReference type="GO" id="GO:0010181">
    <property type="term" value="F:FMN binding"/>
    <property type="evidence" value="ECO:0007669"/>
    <property type="project" value="InterPro"/>
</dbReference>
<gene>
    <name evidence="12" type="ORF">E5986_07240</name>
</gene>